<protein>
    <submittedName>
        <fullName evidence="1">Uncharacterized protein</fullName>
    </submittedName>
</protein>
<keyword evidence="2" id="KW-1185">Reference proteome</keyword>
<evidence type="ECO:0000313" key="1">
    <source>
        <dbReference type="EMBL" id="MDQ0585489.1"/>
    </source>
</evidence>
<dbReference type="EMBL" id="JAUSWV010000002">
    <property type="protein sequence ID" value="MDQ0585489.1"/>
    <property type="molecule type" value="Genomic_DNA"/>
</dbReference>
<proteinExistence type="predicted"/>
<comment type="caution">
    <text evidence="1">The sequence shown here is derived from an EMBL/GenBank/DDBJ whole genome shotgun (WGS) entry which is preliminary data.</text>
</comment>
<accession>A0ABU0P295</accession>
<name>A0ABU0P295_STRRH</name>
<evidence type="ECO:0000313" key="2">
    <source>
        <dbReference type="Proteomes" id="UP001230654"/>
    </source>
</evidence>
<reference evidence="1 2" key="1">
    <citation type="submission" date="2023-07" db="EMBL/GenBank/DDBJ databases">
        <title>Comparative genomics of wheat-associated soil bacteria to identify genetic determinants of phenazine resistance.</title>
        <authorList>
            <person name="Mouncey N."/>
        </authorList>
    </citation>
    <scope>NUCLEOTIDE SEQUENCE [LARGE SCALE GENOMIC DNA]</scope>
    <source>
        <strain evidence="1 2">B2I6</strain>
    </source>
</reference>
<gene>
    <name evidence="1" type="ORF">QF030_007667</name>
</gene>
<organism evidence="1 2">
    <name type="scientific">Streptomyces rishiriensis</name>
    <dbReference type="NCBI Taxonomy" id="68264"/>
    <lineage>
        <taxon>Bacteria</taxon>
        <taxon>Bacillati</taxon>
        <taxon>Actinomycetota</taxon>
        <taxon>Actinomycetes</taxon>
        <taxon>Kitasatosporales</taxon>
        <taxon>Streptomycetaceae</taxon>
        <taxon>Streptomyces</taxon>
    </lineage>
</organism>
<dbReference type="Proteomes" id="UP001230654">
    <property type="component" value="Unassembled WGS sequence"/>
</dbReference>
<sequence length="100" mass="10693">MQHAQAFGAVQQRHPPAMGAVRAVGAGHDVPVLVGPAGNGALYRQLRRALRRTLGGVKTLAGQQPQDITLQVAEVDEEIICDAPVIGPWPVLSRENARDR</sequence>
<dbReference type="RefSeq" id="WP_307167177.1">
    <property type="nucleotide sequence ID" value="NZ_JAUSWV010000002.1"/>
</dbReference>